<organism evidence="6 7">
    <name type="scientific">Rhododendron williamsianum</name>
    <dbReference type="NCBI Taxonomy" id="262921"/>
    <lineage>
        <taxon>Eukaryota</taxon>
        <taxon>Viridiplantae</taxon>
        <taxon>Streptophyta</taxon>
        <taxon>Embryophyta</taxon>
        <taxon>Tracheophyta</taxon>
        <taxon>Spermatophyta</taxon>
        <taxon>Magnoliopsida</taxon>
        <taxon>eudicotyledons</taxon>
        <taxon>Gunneridae</taxon>
        <taxon>Pentapetalae</taxon>
        <taxon>asterids</taxon>
        <taxon>Ericales</taxon>
        <taxon>Ericaceae</taxon>
        <taxon>Ericoideae</taxon>
        <taxon>Rhodoreae</taxon>
        <taxon>Rhododendron</taxon>
    </lineage>
</organism>
<keyword evidence="3" id="KW-0203">Cytokinin biosynthesis</keyword>
<accession>A0A6A4M4D1</accession>
<keyword evidence="7" id="KW-1185">Reference proteome</keyword>
<dbReference type="InterPro" id="IPR027417">
    <property type="entry name" value="P-loop_NTPase"/>
</dbReference>
<comment type="similarity">
    <text evidence="1">Belongs to the IPP transferase family.</text>
</comment>
<keyword evidence="4" id="KW-0547">Nucleotide-binding</keyword>
<evidence type="ECO:0000256" key="1">
    <source>
        <dbReference type="ARBA" id="ARBA00005842"/>
    </source>
</evidence>
<dbReference type="Gene3D" id="3.40.50.300">
    <property type="entry name" value="P-loop containing nucleotide triphosphate hydrolases"/>
    <property type="match status" value="1"/>
</dbReference>
<evidence type="ECO:0000313" key="6">
    <source>
        <dbReference type="EMBL" id="KAE9463391.1"/>
    </source>
</evidence>
<evidence type="ECO:0000256" key="4">
    <source>
        <dbReference type="ARBA" id="ARBA00022741"/>
    </source>
</evidence>
<dbReference type="Gene3D" id="1.10.20.140">
    <property type="match status" value="1"/>
</dbReference>
<name>A0A6A4M4D1_9ERIC</name>
<dbReference type="GO" id="GO:0052381">
    <property type="term" value="F:tRNA dimethylallyltransferase activity"/>
    <property type="evidence" value="ECO:0007669"/>
    <property type="project" value="TreeGrafter"/>
</dbReference>
<keyword evidence="5" id="KW-0067">ATP-binding</keyword>
<evidence type="ECO:0000313" key="7">
    <source>
        <dbReference type="Proteomes" id="UP000428333"/>
    </source>
</evidence>
<dbReference type="Gene3D" id="1.10.287.890">
    <property type="entry name" value="Crystal structure of tRNA isopentenylpyrophosphate transferase (bh2366) domain"/>
    <property type="match status" value="1"/>
</dbReference>
<dbReference type="PANTHER" id="PTHR11088:SF82">
    <property type="entry name" value="TRNA DIMETHYLALLYLTRANSFERASE 2"/>
    <property type="match status" value="1"/>
</dbReference>
<dbReference type="GO" id="GO:0009691">
    <property type="term" value="P:cytokinin biosynthetic process"/>
    <property type="evidence" value="ECO:0007669"/>
    <property type="project" value="UniProtKB-KW"/>
</dbReference>
<comment type="caution">
    <text evidence="6">The sequence shown here is derived from an EMBL/GenBank/DDBJ whole genome shotgun (WGS) entry which is preliminary data.</text>
</comment>
<keyword evidence="2" id="KW-0808">Transferase</keyword>
<dbReference type="AlphaFoldDB" id="A0A6A4M4D1"/>
<evidence type="ECO:0000256" key="3">
    <source>
        <dbReference type="ARBA" id="ARBA00022712"/>
    </source>
</evidence>
<dbReference type="Pfam" id="PF01715">
    <property type="entry name" value="IPPT"/>
    <property type="match status" value="2"/>
</dbReference>
<dbReference type="OrthoDB" id="775260at2759"/>
<dbReference type="GO" id="GO:0005739">
    <property type="term" value="C:mitochondrion"/>
    <property type="evidence" value="ECO:0007669"/>
    <property type="project" value="TreeGrafter"/>
</dbReference>
<dbReference type="InterPro" id="IPR039657">
    <property type="entry name" value="Dimethylallyltransferase"/>
</dbReference>
<dbReference type="EMBL" id="QEFC01000572">
    <property type="protein sequence ID" value="KAE9463391.1"/>
    <property type="molecule type" value="Genomic_DNA"/>
</dbReference>
<gene>
    <name evidence="6" type="ORF">C3L33_04702</name>
</gene>
<dbReference type="GO" id="GO:0005524">
    <property type="term" value="F:ATP binding"/>
    <property type="evidence" value="ECO:0007669"/>
    <property type="project" value="UniProtKB-KW"/>
</dbReference>
<reference evidence="6 7" key="1">
    <citation type="journal article" date="2019" name="Genome Biol. Evol.">
        <title>The Rhododendron genome and chromosomal organization provide insight into shared whole-genome duplications across the heath family (Ericaceae).</title>
        <authorList>
            <person name="Soza V.L."/>
            <person name="Lindsley D."/>
            <person name="Waalkes A."/>
            <person name="Ramage E."/>
            <person name="Patwardhan R.P."/>
            <person name="Burton J.N."/>
            <person name="Adey A."/>
            <person name="Kumar A."/>
            <person name="Qiu R."/>
            <person name="Shendure J."/>
            <person name="Hall B."/>
        </authorList>
    </citation>
    <scope>NUCLEOTIDE SEQUENCE [LARGE SCALE GENOMIC DNA]</scope>
    <source>
        <strain evidence="6">RSF 1966-606</strain>
    </source>
</reference>
<sequence length="481" mass="54386">MQVYRGLDVLTNKVPLQDQKGVPHHLLGTISPEVEFTAKDFRDSAIPALVSPFLLDESVEEMDENLLNGLHGDEPPESELEHGCKNFNYSYDCLKDLDPDAANRIHPNDHRKGAGAVVLEFYLLRLPNWGRADNFRYNCCFICVDASLAVLDEYVEWRVDCMVDAGLLGEVYDIYCLDVDYTRGLRQAIGVREFDDFLRVYLSDCQSGKENALPEASHLQMPTNKHDKILKDKLATILNSTNEMQLKLLVKEAIDKVKVNTRRLVRRQAEFVNLVRSLILLDEMRIELELSLKIDCSAVEHATISDYSRRVDVLLKKRRLKQLQTLFGWNIHYVDATESFLCANDDSWAANVVQPSVRIVSSLLKEDESSLPDPEVRTGTGGLKLSQRDLWTQYVCKMPITLFSKRLVGIESLEGHMNGNNINRVVAIENEYPGSESLGILALWSRCSIDLAPRTLLCGMPSSKPVFVSVNICLVHSVFVL</sequence>
<feature type="non-terminal residue" evidence="6">
    <location>
        <position position="1"/>
    </location>
</feature>
<protein>
    <submittedName>
        <fullName evidence="6">Uncharacterized protein</fullName>
    </submittedName>
</protein>
<evidence type="ECO:0000256" key="2">
    <source>
        <dbReference type="ARBA" id="ARBA00022679"/>
    </source>
</evidence>
<proteinExistence type="inferred from homology"/>
<dbReference type="Proteomes" id="UP000428333">
    <property type="component" value="Linkage Group LG03"/>
</dbReference>
<dbReference type="GO" id="GO:0006400">
    <property type="term" value="P:tRNA modification"/>
    <property type="evidence" value="ECO:0007669"/>
    <property type="project" value="TreeGrafter"/>
</dbReference>
<dbReference type="PANTHER" id="PTHR11088">
    <property type="entry name" value="TRNA DIMETHYLALLYLTRANSFERASE"/>
    <property type="match status" value="1"/>
</dbReference>
<evidence type="ECO:0000256" key="5">
    <source>
        <dbReference type="ARBA" id="ARBA00022840"/>
    </source>
</evidence>